<accession>A0ACC1HDN7</accession>
<proteinExistence type="predicted"/>
<reference evidence="1" key="1">
    <citation type="submission" date="2022-06" db="EMBL/GenBank/DDBJ databases">
        <title>Phylogenomic reconstructions and comparative analyses of Kickxellomycotina fungi.</title>
        <authorList>
            <person name="Reynolds N.K."/>
            <person name="Stajich J.E."/>
            <person name="Barry K."/>
            <person name="Grigoriev I.V."/>
            <person name="Crous P."/>
            <person name="Smith M.E."/>
        </authorList>
    </citation>
    <scope>NUCLEOTIDE SEQUENCE</scope>
    <source>
        <strain evidence="1">RSA 2271</strain>
    </source>
</reference>
<evidence type="ECO:0000313" key="1">
    <source>
        <dbReference type="EMBL" id="KAJ1674587.1"/>
    </source>
</evidence>
<gene>
    <name evidence="1" type="primary">PPE1_1</name>
    <name evidence="1" type="ORF">EV182_002971</name>
</gene>
<sequence length="144" mass="16041">MALRKSLFKPPHENNTMDRVFDACHDEDGELQGDLTPLSWEDYFDEKIDCDVDANTRICAYVTGREAEGPVFILHHGAGHSALSFGVMTRRLSGMFGDKGCTVVAFDCRGHGDTKTGDDYDLSIQRLSEDVVGVYRSLFDESAR</sequence>
<name>A0ACC1HDN7_9FUNG</name>
<organism evidence="1 2">
    <name type="scientific">Spiromyces aspiralis</name>
    <dbReference type="NCBI Taxonomy" id="68401"/>
    <lineage>
        <taxon>Eukaryota</taxon>
        <taxon>Fungi</taxon>
        <taxon>Fungi incertae sedis</taxon>
        <taxon>Zoopagomycota</taxon>
        <taxon>Kickxellomycotina</taxon>
        <taxon>Kickxellomycetes</taxon>
        <taxon>Kickxellales</taxon>
        <taxon>Kickxellaceae</taxon>
        <taxon>Spiromyces</taxon>
    </lineage>
</organism>
<feature type="non-terminal residue" evidence="1">
    <location>
        <position position="144"/>
    </location>
</feature>
<comment type="caution">
    <text evidence="1">The sequence shown here is derived from an EMBL/GenBank/DDBJ whole genome shotgun (WGS) entry which is preliminary data.</text>
</comment>
<dbReference type="EMBL" id="JAMZIH010005836">
    <property type="protein sequence ID" value="KAJ1674587.1"/>
    <property type="molecule type" value="Genomic_DNA"/>
</dbReference>
<dbReference type="EC" id="3.1.1.89" evidence="1"/>
<keyword evidence="2" id="KW-1185">Reference proteome</keyword>
<protein>
    <submittedName>
        <fullName evidence="1">Protein phosphatase methylesterase 1</fullName>
        <ecNumber evidence="1">3.1.1.89</ecNumber>
    </submittedName>
</protein>
<keyword evidence="1" id="KW-0378">Hydrolase</keyword>
<evidence type="ECO:0000313" key="2">
    <source>
        <dbReference type="Proteomes" id="UP001145114"/>
    </source>
</evidence>
<dbReference type="Proteomes" id="UP001145114">
    <property type="component" value="Unassembled WGS sequence"/>
</dbReference>